<protein>
    <submittedName>
        <fullName evidence="1">Uncharacterized protein</fullName>
    </submittedName>
</protein>
<gene>
    <name evidence="1" type="ORF">E3A20_30050</name>
</gene>
<dbReference type="AlphaFoldDB" id="A0A5C6LZD4"/>
<dbReference type="EMBL" id="SRHE01000972">
    <property type="protein sequence ID" value="TWW07866.1"/>
    <property type="molecule type" value="Genomic_DNA"/>
</dbReference>
<comment type="caution">
    <text evidence="1">The sequence shown here is derived from an EMBL/GenBank/DDBJ whole genome shotgun (WGS) entry which is preliminary data.</text>
</comment>
<evidence type="ECO:0000313" key="1">
    <source>
        <dbReference type="EMBL" id="TWW07866.1"/>
    </source>
</evidence>
<organism evidence="1 2">
    <name type="scientific">Planctomyces bekefii</name>
    <dbReference type="NCBI Taxonomy" id="1653850"/>
    <lineage>
        <taxon>Bacteria</taxon>
        <taxon>Pseudomonadati</taxon>
        <taxon>Planctomycetota</taxon>
        <taxon>Planctomycetia</taxon>
        <taxon>Planctomycetales</taxon>
        <taxon>Planctomycetaceae</taxon>
        <taxon>Planctomyces</taxon>
    </lineage>
</organism>
<evidence type="ECO:0000313" key="2">
    <source>
        <dbReference type="Proteomes" id="UP000321083"/>
    </source>
</evidence>
<dbReference type="Proteomes" id="UP000321083">
    <property type="component" value="Unassembled WGS sequence"/>
</dbReference>
<reference evidence="1 2" key="1">
    <citation type="submission" date="2019-08" db="EMBL/GenBank/DDBJ databases">
        <title>100 year-old enigma solved: identification of Planctomyces bekefii, the type genus and species of the phylum Planctomycetes.</title>
        <authorList>
            <person name="Svetlana D.N."/>
            <person name="Overmann J."/>
        </authorList>
    </citation>
    <scope>NUCLEOTIDE SEQUENCE [LARGE SCALE GENOMIC DNA]</scope>
    <source>
        <strain evidence="1">Phe10_nw2017</strain>
    </source>
</reference>
<reference evidence="1 2" key="2">
    <citation type="submission" date="2019-08" db="EMBL/GenBank/DDBJ databases">
        <authorList>
            <person name="Henke P."/>
        </authorList>
    </citation>
    <scope>NUCLEOTIDE SEQUENCE [LARGE SCALE GENOMIC DNA]</scope>
    <source>
        <strain evidence="1">Phe10_nw2017</strain>
    </source>
</reference>
<sequence length="29" mass="3215">MRSAHLGRGSLANLDPHNGLNLYVYCNNN</sequence>
<feature type="non-terminal residue" evidence="1">
    <location>
        <position position="29"/>
    </location>
</feature>
<keyword evidence="2" id="KW-1185">Reference proteome</keyword>
<proteinExistence type="predicted"/>
<accession>A0A5C6LZD4</accession>
<name>A0A5C6LZD4_9PLAN</name>